<feature type="signal peptide" evidence="7">
    <location>
        <begin position="1"/>
        <end position="21"/>
    </location>
</feature>
<keyword evidence="4" id="KW-0227">DNA damage</keyword>
<dbReference type="InterPro" id="IPR050326">
    <property type="entry name" value="NAD_dep_DNA_ligaseB"/>
</dbReference>
<dbReference type="Gene3D" id="3.30.470.30">
    <property type="entry name" value="DNA ligase/mRNA capping enzyme"/>
    <property type="match status" value="1"/>
</dbReference>
<keyword evidence="3" id="KW-0235">DNA replication</keyword>
<dbReference type="SUPFAM" id="SSF50249">
    <property type="entry name" value="Nucleic acid-binding proteins"/>
    <property type="match status" value="1"/>
</dbReference>
<evidence type="ECO:0000259" key="8">
    <source>
        <dbReference type="PROSITE" id="PS50160"/>
    </source>
</evidence>
<dbReference type="GO" id="GO:0006260">
    <property type="term" value="P:DNA replication"/>
    <property type="evidence" value="ECO:0007669"/>
    <property type="project" value="UniProtKB-KW"/>
</dbReference>
<dbReference type="PANTHER" id="PTHR47810">
    <property type="entry name" value="DNA LIGASE"/>
    <property type="match status" value="1"/>
</dbReference>
<dbReference type="SUPFAM" id="SSF56091">
    <property type="entry name" value="DNA ligase/mRNA capping enzyme, catalytic domain"/>
    <property type="match status" value="1"/>
</dbReference>
<dbReference type="CDD" id="cd07896">
    <property type="entry name" value="Adenylation_kDNA_ligase_like"/>
    <property type="match status" value="1"/>
</dbReference>
<dbReference type="OrthoDB" id="9782700at2"/>
<keyword evidence="7" id="KW-0732">Signal</keyword>
<evidence type="ECO:0000313" key="10">
    <source>
        <dbReference type="Proteomes" id="UP000242757"/>
    </source>
</evidence>
<keyword evidence="5" id="KW-0234">DNA repair</keyword>
<evidence type="ECO:0000256" key="1">
    <source>
        <dbReference type="ARBA" id="ARBA00001968"/>
    </source>
</evidence>
<dbReference type="Gene3D" id="3.30.1490.70">
    <property type="match status" value="1"/>
</dbReference>
<feature type="chain" id="PRO_5012421042" evidence="7">
    <location>
        <begin position="22"/>
        <end position="279"/>
    </location>
</feature>
<dbReference type="Pfam" id="PF14743">
    <property type="entry name" value="DNA_ligase_OB_2"/>
    <property type="match status" value="1"/>
</dbReference>
<comment type="caution">
    <text evidence="9">The sequence shown here is derived from an EMBL/GenBank/DDBJ whole genome shotgun (WGS) entry which is preliminary data.</text>
</comment>
<dbReference type="InterPro" id="IPR012340">
    <property type="entry name" value="NA-bd_OB-fold"/>
</dbReference>
<dbReference type="Pfam" id="PF01068">
    <property type="entry name" value="DNA_ligase_A_M"/>
    <property type="match status" value="1"/>
</dbReference>
<dbReference type="PANTHER" id="PTHR47810:SF1">
    <property type="entry name" value="DNA LIGASE B"/>
    <property type="match status" value="1"/>
</dbReference>
<dbReference type="Proteomes" id="UP000242757">
    <property type="component" value="Unassembled WGS sequence"/>
</dbReference>
<evidence type="ECO:0000256" key="4">
    <source>
        <dbReference type="ARBA" id="ARBA00022763"/>
    </source>
</evidence>
<evidence type="ECO:0000256" key="5">
    <source>
        <dbReference type="ARBA" id="ARBA00023204"/>
    </source>
</evidence>
<comment type="cofactor">
    <cofactor evidence="1">
        <name>a divalent metal cation</name>
        <dbReference type="ChEBI" id="CHEBI:60240"/>
    </cofactor>
</comment>
<reference evidence="9 10" key="1">
    <citation type="submission" date="2017-08" db="EMBL/GenBank/DDBJ databases">
        <title>A Genome Sequence of Oceanimonas doudoroffii ATCC 27123T.</title>
        <authorList>
            <person name="Brennan M.A."/>
            <person name="Maclea K.S."/>
            <person name="Mcclelland W.D."/>
            <person name="Trachtenberg A.M."/>
        </authorList>
    </citation>
    <scope>NUCLEOTIDE SEQUENCE [LARGE SCALE GENOMIC DNA]</scope>
    <source>
        <strain evidence="9 10">ATCC 27123</strain>
    </source>
</reference>
<dbReference type="Gene3D" id="2.40.50.140">
    <property type="entry name" value="Nucleic acid-binding proteins"/>
    <property type="match status" value="1"/>
</dbReference>
<dbReference type="InterPro" id="IPR012310">
    <property type="entry name" value="DNA_ligase_ATP-dep_cent"/>
</dbReference>
<proteinExistence type="predicted"/>
<evidence type="ECO:0000256" key="6">
    <source>
        <dbReference type="ARBA" id="ARBA00034003"/>
    </source>
</evidence>
<comment type="catalytic activity">
    <reaction evidence="6">
        <text>ATP + (deoxyribonucleotide)n-3'-hydroxyl + 5'-phospho-(deoxyribonucleotide)m = (deoxyribonucleotide)n+m + AMP + diphosphate.</text>
        <dbReference type="EC" id="6.5.1.1"/>
    </reaction>
</comment>
<dbReference type="EMBL" id="NBIM01000001">
    <property type="protein sequence ID" value="OXY81992.1"/>
    <property type="molecule type" value="Genomic_DNA"/>
</dbReference>
<dbReference type="GO" id="GO:0005524">
    <property type="term" value="F:ATP binding"/>
    <property type="evidence" value="ECO:0007669"/>
    <property type="project" value="InterPro"/>
</dbReference>
<evidence type="ECO:0000313" key="9">
    <source>
        <dbReference type="EMBL" id="OXY81992.1"/>
    </source>
</evidence>
<dbReference type="RefSeq" id="WP_094198771.1">
    <property type="nucleotide sequence ID" value="NZ_NBIM01000001.1"/>
</dbReference>
<gene>
    <name evidence="9" type="ORF">B6S08_00185</name>
</gene>
<dbReference type="CDD" id="cd08041">
    <property type="entry name" value="OBF_kDNA_ligase_like"/>
    <property type="match status" value="1"/>
</dbReference>
<accession>A0A233RF28</accession>
<sequence length="279" mass="31040">MKPFPVLLPLLWLGQPVSASAEAPPLQLAAEHAPHHNPADYLVSEKLDGVRAYWNGHRLISRGGHVFAAPDWFVAGFPATPLDGELWLGRGRFDALSAAVRRLEPVAREWRAIRFMVFDLPASTLPFEGRLAALQSLFREVNTPYLHLLEQHRVADAAALAARLDKVTAEGGEGLMLRHRRGRYVPGRNQELLKLKHFQDAEATVLAVLPGQGKYAGMMGALLVETPDGRRFKLGTGFSDDERSHPPLPGVVVTYRYRGETTTGLPRFASFWRIRDDMP</sequence>
<evidence type="ECO:0000256" key="7">
    <source>
        <dbReference type="SAM" id="SignalP"/>
    </source>
</evidence>
<evidence type="ECO:0000256" key="3">
    <source>
        <dbReference type="ARBA" id="ARBA00022705"/>
    </source>
</evidence>
<dbReference type="AlphaFoldDB" id="A0A233RF28"/>
<dbReference type="GO" id="GO:0006310">
    <property type="term" value="P:DNA recombination"/>
    <property type="evidence" value="ECO:0007669"/>
    <property type="project" value="InterPro"/>
</dbReference>
<dbReference type="PROSITE" id="PS50160">
    <property type="entry name" value="DNA_LIGASE_A3"/>
    <property type="match status" value="1"/>
</dbReference>
<keyword evidence="10" id="KW-1185">Reference proteome</keyword>
<organism evidence="9 10">
    <name type="scientific">Oceanimonas doudoroffii</name>
    <dbReference type="NCBI Taxonomy" id="84158"/>
    <lineage>
        <taxon>Bacteria</taxon>
        <taxon>Pseudomonadati</taxon>
        <taxon>Pseudomonadota</taxon>
        <taxon>Gammaproteobacteria</taxon>
        <taxon>Aeromonadales</taxon>
        <taxon>Aeromonadaceae</taxon>
        <taxon>Oceanimonas</taxon>
    </lineage>
</organism>
<protein>
    <submittedName>
        <fullName evidence="9">DNA ligase</fullName>
    </submittedName>
</protein>
<feature type="domain" description="ATP-dependent DNA ligase family profile" evidence="8">
    <location>
        <begin position="126"/>
        <end position="228"/>
    </location>
</feature>
<dbReference type="NCBIfam" id="NF006592">
    <property type="entry name" value="PRK09125.1"/>
    <property type="match status" value="1"/>
</dbReference>
<dbReference type="InterPro" id="IPR029319">
    <property type="entry name" value="DNA_ligase_OB"/>
</dbReference>
<dbReference type="GO" id="GO:0006281">
    <property type="term" value="P:DNA repair"/>
    <property type="evidence" value="ECO:0007669"/>
    <property type="project" value="UniProtKB-KW"/>
</dbReference>
<dbReference type="GO" id="GO:0003910">
    <property type="term" value="F:DNA ligase (ATP) activity"/>
    <property type="evidence" value="ECO:0007669"/>
    <property type="project" value="UniProtKB-EC"/>
</dbReference>
<name>A0A233RF28_9GAMM</name>
<keyword evidence="2 9" id="KW-0436">Ligase</keyword>
<evidence type="ECO:0000256" key="2">
    <source>
        <dbReference type="ARBA" id="ARBA00022598"/>
    </source>
</evidence>